<evidence type="ECO:0000256" key="4">
    <source>
        <dbReference type="ARBA" id="ARBA00022884"/>
    </source>
</evidence>
<dbReference type="PRINTS" id="PR02008">
    <property type="entry name" value="RCMTFAMILY"/>
</dbReference>
<dbReference type="GO" id="GO:0008173">
    <property type="term" value="F:RNA methyltransferase activity"/>
    <property type="evidence" value="ECO:0007669"/>
    <property type="project" value="InterPro"/>
</dbReference>
<protein>
    <recommendedName>
        <fullName evidence="6">SAM-dependent MTase RsmB/NOP-type domain-containing protein</fullName>
    </recommendedName>
</protein>
<dbReference type="PANTHER" id="PTHR22807:SF16">
    <property type="entry name" value="SAM-DEPENDENT MTASE RSMB_NOP-TYPE DOMAIN-CONTAINING PROTEIN"/>
    <property type="match status" value="1"/>
</dbReference>
<dbReference type="CDD" id="cd02440">
    <property type="entry name" value="AdoMet_MTases"/>
    <property type="match status" value="1"/>
</dbReference>
<keyword evidence="8" id="KW-1185">Reference proteome</keyword>
<keyword evidence="4 5" id="KW-0694">RNA-binding</keyword>
<dbReference type="GO" id="GO:0003723">
    <property type="term" value="F:RNA binding"/>
    <property type="evidence" value="ECO:0007669"/>
    <property type="project" value="UniProtKB-UniRule"/>
</dbReference>
<dbReference type="PROSITE" id="PS51686">
    <property type="entry name" value="SAM_MT_RSMB_NOP"/>
    <property type="match status" value="1"/>
</dbReference>
<dbReference type="Pfam" id="PF01189">
    <property type="entry name" value="Methyltr_RsmB-F"/>
    <property type="match status" value="1"/>
</dbReference>
<evidence type="ECO:0000256" key="5">
    <source>
        <dbReference type="PROSITE-ProRule" id="PRU01023"/>
    </source>
</evidence>
<accession>A0A9W8LZY0</accession>
<dbReference type="PRINTS" id="PR02010">
    <property type="entry name" value="RCMT9"/>
</dbReference>
<organism evidence="7 8">
    <name type="scientific">Coemansia brasiliensis</name>
    <dbReference type="NCBI Taxonomy" id="2650707"/>
    <lineage>
        <taxon>Eukaryota</taxon>
        <taxon>Fungi</taxon>
        <taxon>Fungi incertae sedis</taxon>
        <taxon>Zoopagomycota</taxon>
        <taxon>Kickxellomycotina</taxon>
        <taxon>Kickxellomycetes</taxon>
        <taxon>Kickxellales</taxon>
        <taxon>Kickxellaceae</taxon>
        <taxon>Coemansia</taxon>
    </lineage>
</organism>
<dbReference type="AlphaFoldDB" id="A0A9W8LZY0"/>
<comment type="caution">
    <text evidence="5">Lacks conserved residue(s) required for the propagation of feature annotation.</text>
</comment>
<evidence type="ECO:0000256" key="3">
    <source>
        <dbReference type="ARBA" id="ARBA00022691"/>
    </source>
</evidence>
<keyword evidence="3 5" id="KW-0949">S-adenosyl-L-methionine</keyword>
<reference evidence="7" key="1">
    <citation type="submission" date="2022-07" db="EMBL/GenBank/DDBJ databases">
        <title>Phylogenomic reconstructions and comparative analyses of Kickxellomycotina fungi.</title>
        <authorList>
            <person name="Reynolds N.K."/>
            <person name="Stajich J.E."/>
            <person name="Barry K."/>
            <person name="Grigoriev I.V."/>
            <person name="Crous P."/>
            <person name="Smith M.E."/>
        </authorList>
    </citation>
    <scope>NUCLEOTIDE SEQUENCE</scope>
    <source>
        <strain evidence="7">NRRL 1566</strain>
    </source>
</reference>
<dbReference type="InterPro" id="IPR023267">
    <property type="entry name" value="RCMT"/>
</dbReference>
<dbReference type="SUPFAM" id="SSF53335">
    <property type="entry name" value="S-adenosyl-L-methionine-dependent methyltransferases"/>
    <property type="match status" value="1"/>
</dbReference>
<evidence type="ECO:0000313" key="8">
    <source>
        <dbReference type="Proteomes" id="UP001139887"/>
    </source>
</evidence>
<gene>
    <name evidence="7" type="ORF">IWW36_003577</name>
</gene>
<dbReference type="OrthoDB" id="6093671at2759"/>
<feature type="domain" description="SAM-dependent MTase RsmB/NOP-type" evidence="6">
    <location>
        <begin position="23"/>
        <end position="386"/>
    </location>
</feature>
<evidence type="ECO:0000259" key="6">
    <source>
        <dbReference type="PROSITE" id="PS51686"/>
    </source>
</evidence>
<feature type="binding site" evidence="5">
    <location>
        <position position="149"/>
    </location>
    <ligand>
        <name>S-adenosyl-L-methionine</name>
        <dbReference type="ChEBI" id="CHEBI:59789"/>
    </ligand>
</feature>
<feature type="binding site" evidence="5">
    <location>
        <position position="179"/>
    </location>
    <ligand>
        <name>S-adenosyl-L-methionine</name>
        <dbReference type="ChEBI" id="CHEBI:59789"/>
    </ligand>
</feature>
<feature type="active site" description="Nucleophile" evidence="5">
    <location>
        <position position="300"/>
    </location>
</feature>
<sequence length="387" mass="43387">MAQFPPAYLAFLKENHIDPKIYEKQKLQPRYARILRFNQRTLSEITKLIEQIASEAQCAVALVPSIRGFLRINDPLVKLNQLEAYKAGDIMGIDISSGVAAMSLDVRPGDNVLDLCCAPGAKLLFLAELLEPHNGKEAANTCGTVTGVDVSLHRMATCRSLVKKHSGKNKQFIRLYVQDGRTFGIGAPKAGWWDPQVVQKAARELPKEVPVKPWFGTKMMQSKYACLGTDLYDRVLVDAECTHDGSLAHVVKYERWGWDRLDEQVVNDDRPQSVPLLQQQLLENGWQMLKPGGTLVYSTCSLSRFQNELVLYKFLSKHSDGEVKVEPIELLQDGKDGSPVASPIWQPDSFTDGKEQEIFARMQNAVRLDPQVSGTSGMFIARLRKFQ</sequence>
<keyword evidence="1 5" id="KW-0489">Methyltransferase</keyword>
<comment type="similarity">
    <text evidence="5">Belongs to the class I-like SAM-binding methyltransferase superfamily. RsmB/NOP family.</text>
</comment>
<evidence type="ECO:0000256" key="1">
    <source>
        <dbReference type="ARBA" id="ARBA00022603"/>
    </source>
</evidence>
<dbReference type="GO" id="GO:0001510">
    <property type="term" value="P:RNA methylation"/>
    <property type="evidence" value="ECO:0007669"/>
    <property type="project" value="InterPro"/>
</dbReference>
<name>A0A9W8LZY0_9FUNG</name>
<dbReference type="Gene3D" id="3.40.50.150">
    <property type="entry name" value="Vaccinia Virus protein VP39"/>
    <property type="match status" value="1"/>
</dbReference>
<evidence type="ECO:0000256" key="2">
    <source>
        <dbReference type="ARBA" id="ARBA00022679"/>
    </source>
</evidence>
<comment type="caution">
    <text evidence="7">The sequence shown here is derived from an EMBL/GenBank/DDBJ whole genome shotgun (WGS) entry which is preliminary data.</text>
</comment>
<dbReference type="InterPro" id="IPR001678">
    <property type="entry name" value="MeTrfase_RsmB-F_NOP2_dom"/>
</dbReference>
<dbReference type="InterPro" id="IPR023269">
    <property type="entry name" value="RCMT_subfamily_9"/>
</dbReference>
<dbReference type="PANTHER" id="PTHR22807">
    <property type="entry name" value="NOP2 YEAST -RELATED NOL1/NOP2/FMU SUN DOMAIN-CONTAINING"/>
    <property type="match status" value="1"/>
</dbReference>
<dbReference type="InterPro" id="IPR029063">
    <property type="entry name" value="SAM-dependent_MTases_sf"/>
</dbReference>
<feature type="binding site" evidence="5">
    <location>
        <position position="238"/>
    </location>
    <ligand>
        <name>S-adenosyl-L-methionine</name>
        <dbReference type="ChEBI" id="CHEBI:59789"/>
    </ligand>
</feature>
<proteinExistence type="inferred from homology"/>
<evidence type="ECO:0000313" key="7">
    <source>
        <dbReference type="EMBL" id="KAJ2847955.1"/>
    </source>
</evidence>
<dbReference type="Proteomes" id="UP001139887">
    <property type="component" value="Unassembled WGS sequence"/>
</dbReference>
<keyword evidence="2 5" id="KW-0808">Transferase</keyword>
<dbReference type="InterPro" id="IPR049560">
    <property type="entry name" value="MeTrfase_RsmB-F_NOP2_cat"/>
</dbReference>
<dbReference type="EMBL" id="JANBUW010000236">
    <property type="protein sequence ID" value="KAJ2847955.1"/>
    <property type="molecule type" value="Genomic_DNA"/>
</dbReference>